<keyword evidence="3" id="KW-1185">Reference proteome</keyword>
<proteinExistence type="predicted"/>
<dbReference type="NCBIfam" id="TIGR01640">
    <property type="entry name" value="F_box_assoc_1"/>
    <property type="match status" value="1"/>
</dbReference>
<dbReference type="InterPro" id="IPR017451">
    <property type="entry name" value="F-box-assoc_interact_dom"/>
</dbReference>
<feature type="domain" description="F-box associated beta-propeller type 1" evidence="1">
    <location>
        <begin position="20"/>
        <end position="135"/>
    </location>
</feature>
<evidence type="ECO:0000313" key="2">
    <source>
        <dbReference type="EMBL" id="KAK3188481.1"/>
    </source>
</evidence>
<evidence type="ECO:0000313" key="3">
    <source>
        <dbReference type="Proteomes" id="UP001281410"/>
    </source>
</evidence>
<sequence>MGKLPQQIIMSSSFEHIWSFVNGALYWHVEYDDNNDNDRLHTILCFDLVDRKFSMIVLPDDDDKKPDFDLGVLGGQLCMINYDHDCHSDIWAWEGNNYNKKGSNWIKLMHIPSNHNKYFAPVFLMKNGEVVLRIIQEYIRGMSYGRRRRWRCEMDFQKGDKNLFIYNQKNKTVRELTIPYKRPYYHKEITCTRSLVSPASDAGDDHESPFCNETEITLLCRDLSDVFIAVQERNDELQQHSTTTTREYEQEVKPICEHLLSEFGPHCKSSTSWVSLQWTIELDPM</sequence>
<protein>
    <recommendedName>
        <fullName evidence="1">F-box associated beta-propeller type 1 domain-containing protein</fullName>
    </recommendedName>
</protein>
<dbReference type="Proteomes" id="UP001281410">
    <property type="component" value="Unassembled WGS sequence"/>
</dbReference>
<name>A0AAD9ZRH2_9ROSI</name>
<reference evidence="2" key="1">
    <citation type="journal article" date="2023" name="Plant J.">
        <title>Genome sequences and population genomics provide insights into the demographic history, inbreeding, and mutation load of two 'living fossil' tree species of Dipteronia.</title>
        <authorList>
            <person name="Feng Y."/>
            <person name="Comes H.P."/>
            <person name="Chen J."/>
            <person name="Zhu S."/>
            <person name="Lu R."/>
            <person name="Zhang X."/>
            <person name="Li P."/>
            <person name="Qiu J."/>
            <person name="Olsen K.M."/>
            <person name="Qiu Y."/>
        </authorList>
    </citation>
    <scope>NUCLEOTIDE SEQUENCE</scope>
    <source>
        <strain evidence="2">NBL</strain>
    </source>
</reference>
<dbReference type="Pfam" id="PF07734">
    <property type="entry name" value="FBA_1"/>
    <property type="match status" value="1"/>
</dbReference>
<gene>
    <name evidence="2" type="ORF">Dsin_028042</name>
</gene>
<evidence type="ECO:0000259" key="1">
    <source>
        <dbReference type="Pfam" id="PF07734"/>
    </source>
</evidence>
<dbReference type="InterPro" id="IPR006527">
    <property type="entry name" value="F-box-assoc_dom_typ1"/>
</dbReference>
<organism evidence="2 3">
    <name type="scientific">Dipteronia sinensis</name>
    <dbReference type="NCBI Taxonomy" id="43782"/>
    <lineage>
        <taxon>Eukaryota</taxon>
        <taxon>Viridiplantae</taxon>
        <taxon>Streptophyta</taxon>
        <taxon>Embryophyta</taxon>
        <taxon>Tracheophyta</taxon>
        <taxon>Spermatophyta</taxon>
        <taxon>Magnoliopsida</taxon>
        <taxon>eudicotyledons</taxon>
        <taxon>Gunneridae</taxon>
        <taxon>Pentapetalae</taxon>
        <taxon>rosids</taxon>
        <taxon>malvids</taxon>
        <taxon>Sapindales</taxon>
        <taxon>Sapindaceae</taxon>
        <taxon>Hippocastanoideae</taxon>
        <taxon>Acereae</taxon>
        <taxon>Dipteronia</taxon>
    </lineage>
</organism>
<dbReference type="EMBL" id="JANJYJ010000009">
    <property type="protein sequence ID" value="KAK3188481.1"/>
    <property type="molecule type" value="Genomic_DNA"/>
</dbReference>
<dbReference type="AlphaFoldDB" id="A0AAD9ZRH2"/>
<accession>A0AAD9ZRH2</accession>
<comment type="caution">
    <text evidence="2">The sequence shown here is derived from an EMBL/GenBank/DDBJ whole genome shotgun (WGS) entry which is preliminary data.</text>
</comment>